<evidence type="ECO:0000313" key="3">
    <source>
        <dbReference type="Proteomes" id="UP000183832"/>
    </source>
</evidence>
<gene>
    <name evidence="2" type="ORF">CLUMA_CG012635</name>
</gene>
<evidence type="ECO:0000313" key="2">
    <source>
        <dbReference type="EMBL" id="CRK99372.1"/>
    </source>
</evidence>
<name>A0A1J1IIK3_9DIPT</name>
<keyword evidence="3" id="KW-1185">Reference proteome</keyword>
<reference evidence="2 3" key="1">
    <citation type="submission" date="2015-04" db="EMBL/GenBank/DDBJ databases">
        <authorList>
            <person name="Syromyatnikov M.Y."/>
            <person name="Popov V.N."/>
        </authorList>
    </citation>
    <scope>NUCLEOTIDE SEQUENCE [LARGE SCALE GENOMIC DNA]</scope>
</reference>
<dbReference type="EMBL" id="CVRI01000050">
    <property type="protein sequence ID" value="CRK99372.1"/>
    <property type="molecule type" value="Genomic_DNA"/>
</dbReference>
<feature type="compositionally biased region" description="Basic and acidic residues" evidence="1">
    <location>
        <begin position="1"/>
        <end position="11"/>
    </location>
</feature>
<dbReference type="Proteomes" id="UP000183832">
    <property type="component" value="Unassembled WGS sequence"/>
</dbReference>
<accession>A0A1J1IIK3</accession>
<evidence type="ECO:0000256" key="1">
    <source>
        <dbReference type="SAM" id="MobiDB-lite"/>
    </source>
</evidence>
<organism evidence="2 3">
    <name type="scientific">Clunio marinus</name>
    <dbReference type="NCBI Taxonomy" id="568069"/>
    <lineage>
        <taxon>Eukaryota</taxon>
        <taxon>Metazoa</taxon>
        <taxon>Ecdysozoa</taxon>
        <taxon>Arthropoda</taxon>
        <taxon>Hexapoda</taxon>
        <taxon>Insecta</taxon>
        <taxon>Pterygota</taxon>
        <taxon>Neoptera</taxon>
        <taxon>Endopterygota</taxon>
        <taxon>Diptera</taxon>
        <taxon>Nematocera</taxon>
        <taxon>Chironomoidea</taxon>
        <taxon>Chironomidae</taxon>
        <taxon>Clunio</taxon>
    </lineage>
</organism>
<proteinExistence type="predicted"/>
<sequence>MRELKESEKVQKYFNRKPQPTGMRRERNH</sequence>
<feature type="region of interest" description="Disordered" evidence="1">
    <location>
        <begin position="1"/>
        <end position="29"/>
    </location>
</feature>
<protein>
    <submittedName>
        <fullName evidence="2">CLUMA_CG012635, isoform A</fullName>
    </submittedName>
</protein>
<dbReference type="AlphaFoldDB" id="A0A1J1IIK3"/>